<proteinExistence type="predicted"/>
<evidence type="ECO:0000313" key="1">
    <source>
        <dbReference type="EMBL" id="KAK4450607.1"/>
    </source>
</evidence>
<organism evidence="1 2">
    <name type="scientific">Podospora aff. communis PSN243</name>
    <dbReference type="NCBI Taxonomy" id="3040156"/>
    <lineage>
        <taxon>Eukaryota</taxon>
        <taxon>Fungi</taxon>
        <taxon>Dikarya</taxon>
        <taxon>Ascomycota</taxon>
        <taxon>Pezizomycotina</taxon>
        <taxon>Sordariomycetes</taxon>
        <taxon>Sordariomycetidae</taxon>
        <taxon>Sordariales</taxon>
        <taxon>Podosporaceae</taxon>
        <taxon>Podospora</taxon>
    </lineage>
</organism>
<evidence type="ECO:0008006" key="3">
    <source>
        <dbReference type="Google" id="ProtNLM"/>
    </source>
</evidence>
<dbReference type="EMBL" id="MU865932">
    <property type="protein sequence ID" value="KAK4450607.1"/>
    <property type="molecule type" value="Genomic_DNA"/>
</dbReference>
<comment type="caution">
    <text evidence="1">The sequence shown here is derived from an EMBL/GenBank/DDBJ whole genome shotgun (WGS) entry which is preliminary data.</text>
</comment>
<accession>A0AAV9GT07</accession>
<dbReference type="SUPFAM" id="SSF56112">
    <property type="entry name" value="Protein kinase-like (PK-like)"/>
    <property type="match status" value="1"/>
</dbReference>
<dbReference type="InterPro" id="IPR011009">
    <property type="entry name" value="Kinase-like_dom_sf"/>
</dbReference>
<evidence type="ECO:0000313" key="2">
    <source>
        <dbReference type="Proteomes" id="UP001321760"/>
    </source>
</evidence>
<dbReference type="AlphaFoldDB" id="A0AAV9GT07"/>
<dbReference type="Proteomes" id="UP001321760">
    <property type="component" value="Unassembled WGS sequence"/>
</dbReference>
<sequence length="121" mass="13972">MKQLCATVYFFRYGNPNPEDPEHGPKVVYHGDLHMNNVFLHWDAESGLPDAYVGDFGSAQIFDAPNVREESNDVERLLEQFEILIKVSFEDPNVESKMIHKENKRRMVLTVGRYEAALRCV</sequence>
<protein>
    <recommendedName>
        <fullName evidence="3">Protein kinase domain-containing protein</fullName>
    </recommendedName>
</protein>
<gene>
    <name evidence="1" type="ORF">QBC34DRAFT_297069</name>
</gene>
<reference evidence="1" key="2">
    <citation type="submission" date="2023-05" db="EMBL/GenBank/DDBJ databases">
        <authorList>
            <consortium name="Lawrence Berkeley National Laboratory"/>
            <person name="Steindorff A."/>
            <person name="Hensen N."/>
            <person name="Bonometti L."/>
            <person name="Westerberg I."/>
            <person name="Brannstrom I.O."/>
            <person name="Guillou S."/>
            <person name="Cros-Aarteil S."/>
            <person name="Calhoun S."/>
            <person name="Haridas S."/>
            <person name="Kuo A."/>
            <person name="Mondo S."/>
            <person name="Pangilinan J."/>
            <person name="Riley R."/>
            <person name="Labutti K."/>
            <person name="Andreopoulos B."/>
            <person name="Lipzen A."/>
            <person name="Chen C."/>
            <person name="Yanf M."/>
            <person name="Daum C."/>
            <person name="Ng V."/>
            <person name="Clum A."/>
            <person name="Ohm R."/>
            <person name="Martin F."/>
            <person name="Silar P."/>
            <person name="Natvig D."/>
            <person name="Lalanne C."/>
            <person name="Gautier V."/>
            <person name="Ament-Velasquez S.L."/>
            <person name="Kruys A."/>
            <person name="Hutchinson M.I."/>
            <person name="Powell A.J."/>
            <person name="Barry K."/>
            <person name="Miller A.N."/>
            <person name="Grigoriev I.V."/>
            <person name="Debuchy R."/>
            <person name="Gladieux P."/>
            <person name="Thoren M.H."/>
            <person name="Johannesson H."/>
        </authorList>
    </citation>
    <scope>NUCLEOTIDE SEQUENCE</scope>
    <source>
        <strain evidence="1">PSN243</strain>
    </source>
</reference>
<name>A0AAV9GT07_9PEZI</name>
<reference evidence="1" key="1">
    <citation type="journal article" date="2023" name="Mol. Phylogenet. Evol.">
        <title>Genome-scale phylogeny and comparative genomics of the fungal order Sordariales.</title>
        <authorList>
            <person name="Hensen N."/>
            <person name="Bonometti L."/>
            <person name="Westerberg I."/>
            <person name="Brannstrom I.O."/>
            <person name="Guillou S."/>
            <person name="Cros-Aarteil S."/>
            <person name="Calhoun S."/>
            <person name="Haridas S."/>
            <person name="Kuo A."/>
            <person name="Mondo S."/>
            <person name="Pangilinan J."/>
            <person name="Riley R."/>
            <person name="LaButti K."/>
            <person name="Andreopoulos B."/>
            <person name="Lipzen A."/>
            <person name="Chen C."/>
            <person name="Yan M."/>
            <person name="Daum C."/>
            <person name="Ng V."/>
            <person name="Clum A."/>
            <person name="Steindorff A."/>
            <person name="Ohm R.A."/>
            <person name="Martin F."/>
            <person name="Silar P."/>
            <person name="Natvig D.O."/>
            <person name="Lalanne C."/>
            <person name="Gautier V."/>
            <person name="Ament-Velasquez S.L."/>
            <person name="Kruys A."/>
            <person name="Hutchinson M.I."/>
            <person name="Powell A.J."/>
            <person name="Barry K."/>
            <person name="Miller A.N."/>
            <person name="Grigoriev I.V."/>
            <person name="Debuchy R."/>
            <person name="Gladieux P."/>
            <person name="Hiltunen Thoren M."/>
            <person name="Johannesson H."/>
        </authorList>
    </citation>
    <scope>NUCLEOTIDE SEQUENCE</scope>
    <source>
        <strain evidence="1">PSN243</strain>
    </source>
</reference>
<keyword evidence="2" id="KW-1185">Reference proteome</keyword>